<feature type="region of interest" description="Disordered" evidence="1">
    <location>
        <begin position="197"/>
        <end position="225"/>
    </location>
</feature>
<dbReference type="InterPro" id="IPR029044">
    <property type="entry name" value="Nucleotide-diphossugar_trans"/>
</dbReference>
<keyword evidence="4" id="KW-1185">Reference proteome</keyword>
<feature type="region of interest" description="Disordered" evidence="1">
    <location>
        <begin position="162"/>
        <end position="182"/>
    </location>
</feature>
<gene>
    <name evidence="3" type="ORF">THAPSDRAFT_25695</name>
</gene>
<dbReference type="eggNOG" id="ENOG502TNCW">
    <property type="taxonomic scope" value="Eukaryota"/>
</dbReference>
<reference evidence="3 4" key="1">
    <citation type="journal article" date="2004" name="Science">
        <title>The genome of the diatom Thalassiosira pseudonana: ecology, evolution, and metabolism.</title>
        <authorList>
            <person name="Armbrust E.V."/>
            <person name="Berges J.A."/>
            <person name="Bowler C."/>
            <person name="Green B.R."/>
            <person name="Martinez D."/>
            <person name="Putnam N.H."/>
            <person name="Zhou S."/>
            <person name="Allen A.E."/>
            <person name="Apt K.E."/>
            <person name="Bechner M."/>
            <person name="Brzezinski M.A."/>
            <person name="Chaal B.K."/>
            <person name="Chiovitti A."/>
            <person name="Davis A.K."/>
            <person name="Demarest M.S."/>
            <person name="Detter J.C."/>
            <person name="Glavina T."/>
            <person name="Goodstein D."/>
            <person name="Hadi M.Z."/>
            <person name="Hellsten U."/>
            <person name="Hildebrand M."/>
            <person name="Jenkins B.D."/>
            <person name="Jurka J."/>
            <person name="Kapitonov V.V."/>
            <person name="Kroger N."/>
            <person name="Lau W.W."/>
            <person name="Lane T.W."/>
            <person name="Larimer F.W."/>
            <person name="Lippmeier J.C."/>
            <person name="Lucas S."/>
            <person name="Medina M."/>
            <person name="Montsant A."/>
            <person name="Obornik M."/>
            <person name="Parker M.S."/>
            <person name="Palenik B."/>
            <person name="Pazour G.J."/>
            <person name="Richardson P.M."/>
            <person name="Rynearson T.A."/>
            <person name="Saito M.A."/>
            <person name="Schwartz D.C."/>
            <person name="Thamatrakoln K."/>
            <person name="Valentin K."/>
            <person name="Vardi A."/>
            <person name="Wilkerson F.P."/>
            <person name="Rokhsar D.S."/>
        </authorList>
    </citation>
    <scope>NUCLEOTIDE SEQUENCE [LARGE SCALE GENOMIC DNA]</scope>
    <source>
        <strain evidence="3 4">CCMP1335</strain>
    </source>
</reference>
<dbReference type="GeneID" id="7443683"/>
<dbReference type="KEGG" id="tps:THAPSDRAFT_25695"/>
<feature type="compositionally biased region" description="Low complexity" evidence="1">
    <location>
        <begin position="163"/>
        <end position="182"/>
    </location>
</feature>
<dbReference type="RefSeq" id="XP_002294991.1">
    <property type="nucleotide sequence ID" value="XM_002294955.1"/>
</dbReference>
<feature type="region of interest" description="Disordered" evidence="1">
    <location>
        <begin position="77"/>
        <end position="108"/>
    </location>
</feature>
<evidence type="ECO:0000256" key="2">
    <source>
        <dbReference type="SAM" id="Phobius"/>
    </source>
</evidence>
<organism evidence="3 4">
    <name type="scientific">Thalassiosira pseudonana</name>
    <name type="common">Marine diatom</name>
    <name type="synonym">Cyclotella nana</name>
    <dbReference type="NCBI Taxonomy" id="35128"/>
    <lineage>
        <taxon>Eukaryota</taxon>
        <taxon>Sar</taxon>
        <taxon>Stramenopiles</taxon>
        <taxon>Ochrophyta</taxon>
        <taxon>Bacillariophyta</taxon>
        <taxon>Coscinodiscophyceae</taxon>
        <taxon>Thalassiosirophycidae</taxon>
        <taxon>Thalassiosirales</taxon>
        <taxon>Thalassiosiraceae</taxon>
        <taxon>Thalassiosira</taxon>
    </lineage>
</organism>
<reference evidence="3 4" key="2">
    <citation type="journal article" date="2008" name="Nature">
        <title>The Phaeodactylum genome reveals the evolutionary history of diatom genomes.</title>
        <authorList>
            <person name="Bowler C."/>
            <person name="Allen A.E."/>
            <person name="Badger J.H."/>
            <person name="Grimwood J."/>
            <person name="Jabbari K."/>
            <person name="Kuo A."/>
            <person name="Maheswari U."/>
            <person name="Martens C."/>
            <person name="Maumus F."/>
            <person name="Otillar R.P."/>
            <person name="Rayko E."/>
            <person name="Salamov A."/>
            <person name="Vandepoele K."/>
            <person name="Beszteri B."/>
            <person name="Gruber A."/>
            <person name="Heijde M."/>
            <person name="Katinka M."/>
            <person name="Mock T."/>
            <person name="Valentin K."/>
            <person name="Verret F."/>
            <person name="Berges J.A."/>
            <person name="Brownlee C."/>
            <person name="Cadoret J.P."/>
            <person name="Chiovitti A."/>
            <person name="Choi C.J."/>
            <person name="Coesel S."/>
            <person name="De Martino A."/>
            <person name="Detter J.C."/>
            <person name="Durkin C."/>
            <person name="Falciatore A."/>
            <person name="Fournet J."/>
            <person name="Haruta M."/>
            <person name="Huysman M.J."/>
            <person name="Jenkins B.D."/>
            <person name="Jiroutova K."/>
            <person name="Jorgensen R.E."/>
            <person name="Joubert Y."/>
            <person name="Kaplan A."/>
            <person name="Kroger N."/>
            <person name="Kroth P.G."/>
            <person name="La Roche J."/>
            <person name="Lindquist E."/>
            <person name="Lommer M."/>
            <person name="Martin-Jezequel V."/>
            <person name="Lopez P.J."/>
            <person name="Lucas S."/>
            <person name="Mangogna M."/>
            <person name="McGinnis K."/>
            <person name="Medlin L.K."/>
            <person name="Montsant A."/>
            <person name="Oudot-Le Secq M.P."/>
            <person name="Napoli C."/>
            <person name="Obornik M."/>
            <person name="Parker M.S."/>
            <person name="Petit J.L."/>
            <person name="Porcel B.M."/>
            <person name="Poulsen N."/>
            <person name="Robison M."/>
            <person name="Rychlewski L."/>
            <person name="Rynearson T.A."/>
            <person name="Schmutz J."/>
            <person name="Shapiro H."/>
            <person name="Siaut M."/>
            <person name="Stanley M."/>
            <person name="Sussman M.R."/>
            <person name="Taylor A.R."/>
            <person name="Vardi A."/>
            <person name="von Dassow P."/>
            <person name="Vyverman W."/>
            <person name="Willis A."/>
            <person name="Wyrwicz L.S."/>
            <person name="Rokhsar D.S."/>
            <person name="Weissenbach J."/>
            <person name="Armbrust E.V."/>
            <person name="Green B.R."/>
            <person name="Van de Peer Y."/>
            <person name="Grigoriev I.V."/>
        </authorList>
    </citation>
    <scope>NUCLEOTIDE SEQUENCE [LARGE SCALE GENOMIC DNA]</scope>
    <source>
        <strain evidence="3 4">CCMP1335</strain>
    </source>
</reference>
<keyword evidence="2" id="KW-0812">Transmembrane</keyword>
<dbReference type="HOGENOM" id="CLU_350777_0_0_1"/>
<protein>
    <submittedName>
        <fullName evidence="3">Uncharacterized protein</fullName>
    </submittedName>
</protein>
<accession>B8CFB7</accession>
<keyword evidence="2" id="KW-1133">Transmembrane helix</keyword>
<proteinExistence type="predicted"/>
<evidence type="ECO:0000313" key="3">
    <source>
        <dbReference type="EMBL" id="EED87771.1"/>
    </source>
</evidence>
<dbReference type="GO" id="GO:0016757">
    <property type="term" value="F:glycosyltransferase activity"/>
    <property type="evidence" value="ECO:0000318"/>
    <property type="project" value="GO_Central"/>
</dbReference>
<feature type="transmembrane region" description="Helical" evidence="2">
    <location>
        <begin position="256"/>
        <end position="276"/>
    </location>
</feature>
<sequence length="803" mass="88262">MKDDNTVSTSELLDLIEAEVSSPISSNNNINPLDAISNSIDGRVARHLNSNTSSSRFSSLSRGRIINKNNFRVRLTSSYDTSSSRISDDDGEEDDRLGDLDYLNNDNNNEIGMNHRTVKQKMPLNGGYGGMFDAGIGTLKKDEDTIRDNAYDGGRSPTYLLFGDDGSASSSNNGGEEGSTGVSSLGSAFSLASNFFSQRGSTSSRRGTNSHKRRERRGNSSISSSIRTPSELYASLPELFVILSTHYLRLPFQFRYFVQLFSVIGVFILASLNYFIAIEDPTSLSMQSAQLGGFLEGGGASTNNIPRLRVNTPFQYLHPDLHANALLEKATAKLHESTRLGIESIKGGPFSYGWKSMPRQIFNDFASGLSDDRRTIEHANTANGEGLGDKVFPPKGTVAYVLPITTCYPPIPREPSAMAADTPAVNLYPYSPNHPKDEESFRDFAVMLRAMVHAHSYQNSASGSMYDYKMHAMIHPSAKKCRPKDSTGAVVDRTVLLQNLGYTASIERAPVQTSNIEGSEYLKKYLLHHGGDDPNFLLADMIRLNAYELDQYDAVVLVDYDTMILGPVDEAIDLITDNSNADVRGRGSSIDVVFSWKHVPSLVNPQSRASVINLSFFLLRPSKAKYAKLRRAYKSDPFSEGRGWGSIGRGRFPGWMTTQGFLTYYYDEVENAAKVEINRCAFGNTGEEDGGASLITNGGKVECGTPNNLGTDSTQCSDCSKSKFDDIVVADWSYCLAPWKCGVSGAMTSSSADKLSSRLCLRFQKEWFGGRLQMEDVHPQLQKGSGNICIDGLYQPMKEADHY</sequence>
<dbReference type="InParanoid" id="B8CFB7"/>
<keyword evidence="2" id="KW-0472">Membrane</keyword>
<dbReference type="SUPFAM" id="SSF53448">
    <property type="entry name" value="Nucleotide-diphospho-sugar transferases"/>
    <property type="match status" value="1"/>
</dbReference>
<dbReference type="EMBL" id="CM000653">
    <property type="protein sequence ID" value="EED87771.1"/>
    <property type="molecule type" value="Genomic_DNA"/>
</dbReference>
<dbReference type="Gene3D" id="3.90.550.10">
    <property type="entry name" value="Spore Coat Polysaccharide Biosynthesis Protein SpsA, Chain A"/>
    <property type="match status" value="1"/>
</dbReference>
<dbReference type="AlphaFoldDB" id="B8CFB7"/>
<evidence type="ECO:0000256" key="1">
    <source>
        <dbReference type="SAM" id="MobiDB-lite"/>
    </source>
</evidence>
<dbReference type="Proteomes" id="UP000001449">
    <property type="component" value="Chromosome 22"/>
</dbReference>
<dbReference type="PaxDb" id="35128-Thaps25695"/>
<name>B8CFB7_THAPS</name>
<evidence type="ECO:0000313" key="4">
    <source>
        <dbReference type="Proteomes" id="UP000001449"/>
    </source>
</evidence>